<organism evidence="1 2">
    <name type="scientific">Aphis glycines</name>
    <name type="common">Soybean aphid</name>
    <dbReference type="NCBI Taxonomy" id="307491"/>
    <lineage>
        <taxon>Eukaryota</taxon>
        <taxon>Metazoa</taxon>
        <taxon>Ecdysozoa</taxon>
        <taxon>Arthropoda</taxon>
        <taxon>Hexapoda</taxon>
        <taxon>Insecta</taxon>
        <taxon>Pterygota</taxon>
        <taxon>Neoptera</taxon>
        <taxon>Paraneoptera</taxon>
        <taxon>Hemiptera</taxon>
        <taxon>Sternorrhyncha</taxon>
        <taxon>Aphidomorpha</taxon>
        <taxon>Aphidoidea</taxon>
        <taxon>Aphididae</taxon>
        <taxon>Aphidini</taxon>
        <taxon>Aphis</taxon>
        <taxon>Aphis</taxon>
    </lineage>
</organism>
<sequence>ITCRNNASISNFVGGFRWQSEYPWCILYKSKIFDIVVTQKLITCPKNLKIPHKLVLIAHFFLLAFEVHTWTKIHQNHEYLKYFVVKIYKKFCLSVSQLKKNYLKFKVLRNPKLTRRSVCHFLFLQVGGKDKKLGNYWYTMIVIKFAMNEIEIVNVNVMTRNLCYKNSVDIRIERVNAEHFCKDFFKKKLSLTYTVPRSKNRKFRMYYFGTIGVHRKYAFYGTFLETVVFRSMSTFVVYGMIRYWTRNQQLRGNKKEHLSTDFKHLLQTSVDRNTFIRLLDGPTHPSRLRQLQQWSPQSGWQHCQRRNNPHRVYFCCSSLLNDGRRHSLIPRRPTAGSGSQYSAVLQSGSDAVARIIHYYYNDNNSLIYANIRQLASKTVRRGGGDDDVTRRRTVACTH</sequence>
<keyword evidence="2" id="KW-1185">Reference proteome</keyword>
<evidence type="ECO:0000313" key="1">
    <source>
        <dbReference type="EMBL" id="KAE9526745.1"/>
    </source>
</evidence>
<name>A0A6G0T8C0_APHGL</name>
<feature type="non-terminal residue" evidence="1">
    <location>
        <position position="1"/>
    </location>
</feature>
<accession>A0A6G0T8C0</accession>
<dbReference type="AlphaFoldDB" id="A0A6G0T8C0"/>
<dbReference type="EMBL" id="VYZN01000054">
    <property type="protein sequence ID" value="KAE9526745.1"/>
    <property type="molecule type" value="Genomic_DNA"/>
</dbReference>
<protein>
    <submittedName>
        <fullName evidence="1">Uncharacterized protein</fullName>
    </submittedName>
</protein>
<proteinExistence type="predicted"/>
<evidence type="ECO:0000313" key="2">
    <source>
        <dbReference type="Proteomes" id="UP000475862"/>
    </source>
</evidence>
<comment type="caution">
    <text evidence="1">The sequence shown here is derived from an EMBL/GenBank/DDBJ whole genome shotgun (WGS) entry which is preliminary data.</text>
</comment>
<reference evidence="1 2" key="1">
    <citation type="submission" date="2019-08" db="EMBL/GenBank/DDBJ databases">
        <title>The genome of the soybean aphid Biotype 1, its phylome, world population structure and adaptation to the North American continent.</title>
        <authorList>
            <person name="Giordano R."/>
            <person name="Donthu R.K."/>
            <person name="Hernandez A.G."/>
            <person name="Wright C.L."/>
            <person name="Zimin A.V."/>
        </authorList>
    </citation>
    <scope>NUCLEOTIDE SEQUENCE [LARGE SCALE GENOMIC DNA]</scope>
    <source>
        <tissue evidence="1">Whole aphids</tissue>
    </source>
</reference>
<dbReference type="Proteomes" id="UP000475862">
    <property type="component" value="Unassembled WGS sequence"/>
</dbReference>
<gene>
    <name evidence="1" type="ORF">AGLY_013393</name>
</gene>